<dbReference type="PANTHER" id="PTHR33383:SF1">
    <property type="entry name" value="MEMBRANE PROTEIN INSERTION EFFICIENCY FACTOR-RELATED"/>
    <property type="match status" value="1"/>
</dbReference>
<comment type="caution">
    <text evidence="2">The sequence shown here is derived from an EMBL/GenBank/DDBJ whole genome shotgun (WGS) entry which is preliminary data.</text>
</comment>
<evidence type="ECO:0000313" key="3">
    <source>
        <dbReference type="Proteomes" id="UP000309544"/>
    </source>
</evidence>
<gene>
    <name evidence="2" type="primary">yidD</name>
    <name evidence="2" type="ORF">FGF68_00275</name>
</gene>
<dbReference type="InterPro" id="IPR002696">
    <property type="entry name" value="Membr_insert_effic_factor_YidD"/>
</dbReference>
<organism evidence="2 3">
    <name type="scientific">Prosthecochloris vibrioformis</name>
    <name type="common">Chlorobium vibrioforme</name>
    <dbReference type="NCBI Taxonomy" id="1098"/>
    <lineage>
        <taxon>Bacteria</taxon>
        <taxon>Pseudomonadati</taxon>
        <taxon>Chlorobiota</taxon>
        <taxon>Chlorobiia</taxon>
        <taxon>Chlorobiales</taxon>
        <taxon>Chlorobiaceae</taxon>
        <taxon>Prosthecochloris</taxon>
    </lineage>
</organism>
<evidence type="ECO:0000313" key="2">
    <source>
        <dbReference type="EMBL" id="TNJ37658.1"/>
    </source>
</evidence>
<sequence>MELNSFWKVVNRVPIVLITFYRRYLSPLTGPSCRFYPTCSRYAIDAFEHHNFFYALFLTVWRVLRCNPFSKGGYDPVPLPEVPHKIKEREDNG</sequence>
<keyword evidence="1" id="KW-0472">Membrane</keyword>
<keyword evidence="1" id="KW-1003">Cell membrane</keyword>
<dbReference type="HAMAP" id="MF_00386">
    <property type="entry name" value="UPF0161_YidD"/>
    <property type="match status" value="1"/>
</dbReference>
<comment type="function">
    <text evidence="1">Could be involved in insertion of integral membrane proteins into the membrane.</text>
</comment>
<dbReference type="GO" id="GO:0005886">
    <property type="term" value="C:plasma membrane"/>
    <property type="evidence" value="ECO:0007669"/>
    <property type="project" value="UniProtKB-SubCell"/>
</dbReference>
<evidence type="ECO:0000256" key="1">
    <source>
        <dbReference type="HAMAP-Rule" id="MF_00386"/>
    </source>
</evidence>
<protein>
    <recommendedName>
        <fullName evidence="1">Putative membrane protein insertion efficiency factor</fullName>
    </recommendedName>
</protein>
<comment type="subcellular location">
    <subcellularLocation>
        <location evidence="1">Cell membrane</location>
        <topology evidence="1">Peripheral membrane protein</topology>
        <orientation evidence="1">Cytoplasmic side</orientation>
    </subcellularLocation>
</comment>
<dbReference type="SMART" id="SM01234">
    <property type="entry name" value="Haemolytic"/>
    <property type="match status" value="1"/>
</dbReference>
<proteinExistence type="inferred from homology"/>
<comment type="similarity">
    <text evidence="1">Belongs to the UPF0161 family.</text>
</comment>
<accession>A0A5C4S3A9</accession>
<dbReference type="EMBL" id="VDCI01000001">
    <property type="protein sequence ID" value="TNJ37658.1"/>
    <property type="molecule type" value="Genomic_DNA"/>
</dbReference>
<dbReference type="RefSeq" id="WP_139626208.1">
    <property type="nucleotide sequence ID" value="NZ_VDCI01000001.1"/>
</dbReference>
<keyword evidence="3" id="KW-1185">Reference proteome</keyword>
<name>A0A5C4S3A9_PROVB</name>
<dbReference type="Pfam" id="PF01809">
    <property type="entry name" value="YidD"/>
    <property type="match status" value="1"/>
</dbReference>
<dbReference type="PANTHER" id="PTHR33383">
    <property type="entry name" value="MEMBRANE PROTEIN INSERTION EFFICIENCY FACTOR-RELATED"/>
    <property type="match status" value="1"/>
</dbReference>
<dbReference type="NCBIfam" id="TIGR00278">
    <property type="entry name" value="membrane protein insertion efficiency factor YidD"/>
    <property type="match status" value="1"/>
</dbReference>
<dbReference type="Proteomes" id="UP000309544">
    <property type="component" value="Unassembled WGS sequence"/>
</dbReference>
<reference evidence="2 3" key="1">
    <citation type="submission" date="2019-05" db="EMBL/GenBank/DDBJ databases">
        <title>Draft Whole-Genome sequence of the green sulfur bacterium Prosthecochloris vibrioformis DSM 260.</title>
        <authorList>
            <person name="Meyer T.E."/>
            <person name="Kyndt J.A."/>
        </authorList>
    </citation>
    <scope>NUCLEOTIDE SEQUENCE [LARGE SCALE GENOMIC DNA]</scope>
    <source>
        <strain evidence="2 3">DSM 260</strain>
    </source>
</reference>
<dbReference type="AlphaFoldDB" id="A0A5C4S3A9"/>